<evidence type="ECO:0000313" key="4">
    <source>
        <dbReference type="Proteomes" id="UP000681967"/>
    </source>
</evidence>
<feature type="coiled-coil region" evidence="1">
    <location>
        <begin position="350"/>
        <end position="450"/>
    </location>
</feature>
<organism evidence="3 4">
    <name type="scientific">Rotaria magnacalcarata</name>
    <dbReference type="NCBI Taxonomy" id="392030"/>
    <lineage>
        <taxon>Eukaryota</taxon>
        <taxon>Metazoa</taxon>
        <taxon>Spiralia</taxon>
        <taxon>Gnathifera</taxon>
        <taxon>Rotifera</taxon>
        <taxon>Eurotatoria</taxon>
        <taxon>Bdelloidea</taxon>
        <taxon>Philodinida</taxon>
        <taxon>Philodinidae</taxon>
        <taxon>Rotaria</taxon>
    </lineage>
</organism>
<feature type="region of interest" description="Disordered" evidence="2">
    <location>
        <begin position="1"/>
        <end position="151"/>
    </location>
</feature>
<feature type="compositionally biased region" description="Polar residues" evidence="2">
    <location>
        <begin position="54"/>
        <end position="73"/>
    </location>
</feature>
<feature type="compositionally biased region" description="Polar residues" evidence="2">
    <location>
        <begin position="1"/>
        <end position="13"/>
    </location>
</feature>
<feature type="compositionally biased region" description="Basic and acidic residues" evidence="2">
    <location>
        <begin position="81"/>
        <end position="91"/>
    </location>
</feature>
<dbReference type="AlphaFoldDB" id="A0A8S2N2E3"/>
<reference evidence="3" key="1">
    <citation type="submission" date="2021-02" db="EMBL/GenBank/DDBJ databases">
        <authorList>
            <person name="Nowell W R."/>
        </authorList>
    </citation>
    <scope>NUCLEOTIDE SEQUENCE</scope>
</reference>
<dbReference type="EMBL" id="CAJOBH010004299">
    <property type="protein sequence ID" value="CAF3984781.1"/>
    <property type="molecule type" value="Genomic_DNA"/>
</dbReference>
<gene>
    <name evidence="3" type="ORF">BYL167_LOCUS12809</name>
</gene>
<keyword evidence="1" id="KW-0175">Coiled coil</keyword>
<protein>
    <submittedName>
        <fullName evidence="3">Uncharacterized protein</fullName>
    </submittedName>
</protein>
<comment type="caution">
    <text evidence="3">The sequence shown here is derived from an EMBL/GenBank/DDBJ whole genome shotgun (WGS) entry which is preliminary data.</text>
</comment>
<feature type="compositionally biased region" description="Acidic residues" evidence="2">
    <location>
        <begin position="127"/>
        <end position="138"/>
    </location>
</feature>
<name>A0A8S2N2E3_9BILA</name>
<accession>A0A8S2N2E3</accession>
<evidence type="ECO:0000256" key="2">
    <source>
        <dbReference type="SAM" id="MobiDB-lite"/>
    </source>
</evidence>
<sequence>MNDDTQQTHSSSIFGIEPAFDRKDSDNTSTSISDRKPSRPVHTTVEKKPVASNVYVNTARQPVSNTKSWSDDTITAPVAKIKKEADSHNDTWDTSTSEDDKNVFKSKPAPDVLQKTLPFSPSKDDSTDSDSDQDSVETEIERSDRYKPSNQTAIQKLVNTKIGNGYKVIGTSDAQSPLSEESSWTNTSAHLNREPTTVTKGIASIGMLPKKDESTWDDSQSITNNFKKSNHSHDSSKLQSAGIENLVKIIEAIEQTKKNQPPTSSSIPGRVVTTSMMERTESIASENTLHEVDNDDDYEQSWKKKIDEKSTTSTKEQQSKVLPYSSLPHSITNLHGSISSTKSSFNDARFNDLKETIEKLERNQEDTKELKRQLKEMENKKNDFEKLYRENDEMLRRVENKLEQEKTEKQRLESTTKNLNIELLTIKQKLQSLQDEKDLLNQRCNKLKEERDNHGKVSSSSCKNCNAFQRSYEQEREYRLQTEQANGRLRDNASNQYQYLNKPFSMQPNNEIYLVENSRKIHSDTERVKSELDRLRQDFDKLVSNYEPPVNFHQQLHSQVDTFRQFYEHEFRQRQFLMSKTTPGLKSTMSQNYHKPSSHLSHKHSFSEACSTCTNSRLLRERLESAIDLSLTDRRFQNGVQVSAVPRQASSLLTINTINNGPISSREFLRERYYV</sequence>
<proteinExistence type="predicted"/>
<evidence type="ECO:0000313" key="3">
    <source>
        <dbReference type="EMBL" id="CAF3984781.1"/>
    </source>
</evidence>
<evidence type="ECO:0000256" key="1">
    <source>
        <dbReference type="SAM" id="Coils"/>
    </source>
</evidence>
<dbReference type="Proteomes" id="UP000681967">
    <property type="component" value="Unassembled WGS sequence"/>
</dbReference>